<name>A0A140PQ37_9FUSO</name>
<dbReference type="InterPro" id="IPR050090">
    <property type="entry name" value="Tyrosine_recombinase_XerCD"/>
</dbReference>
<dbReference type="PROSITE" id="PS51900">
    <property type="entry name" value="CB"/>
    <property type="match status" value="1"/>
</dbReference>
<protein>
    <recommendedName>
        <fullName evidence="9">Site-specific integrase</fullName>
    </recommendedName>
</protein>
<dbReference type="Gene3D" id="1.10.443.10">
    <property type="entry name" value="Intergrase catalytic core"/>
    <property type="match status" value="1"/>
</dbReference>
<sequence>MTFREVMEEYFKSWRLSVRESTSISHKKSFAYQCGDLLDLDIIDISKETIENHLAEMLSRLAQSTVGHWNARCKNILEYAYKNKFINSDFYKDIIYIKIKNTFSISVITENQFKQLIKIAKVQTRHTDLEEKILFLELLFKTGLRHSEAKALQVYKINFDSNEIRINQSLYCDIKGKWELAPTKTPCSNRTIKIDKNLALKLKDFIEIKHKNRDSFLFAYADGSPRTTVFAKDLLKKSANLLGVKISAHGLRHSHATMLIRNLVPIQLVQKRLGHADPALTIATYTHLISEDEKIIVDLLEKI</sequence>
<dbReference type="PANTHER" id="PTHR30349:SF64">
    <property type="entry name" value="PROPHAGE INTEGRASE INTD-RELATED"/>
    <property type="match status" value="1"/>
</dbReference>
<dbReference type="InterPro" id="IPR013762">
    <property type="entry name" value="Integrase-like_cat_sf"/>
</dbReference>
<evidence type="ECO:0000256" key="1">
    <source>
        <dbReference type="ARBA" id="ARBA00008857"/>
    </source>
</evidence>
<dbReference type="InterPro" id="IPR044068">
    <property type="entry name" value="CB"/>
</dbReference>
<evidence type="ECO:0000256" key="2">
    <source>
        <dbReference type="ARBA" id="ARBA00023125"/>
    </source>
</evidence>
<dbReference type="HOGENOM" id="CLU_027562_17_6_0"/>
<comment type="similarity">
    <text evidence="1">Belongs to the 'phage' integrase family.</text>
</comment>
<dbReference type="EMBL" id="CP007062">
    <property type="protein sequence ID" value="EEO42241.2"/>
    <property type="molecule type" value="Genomic_DNA"/>
</dbReference>
<dbReference type="CDD" id="cd01189">
    <property type="entry name" value="INT_ICEBs1_C_like"/>
    <property type="match status" value="1"/>
</dbReference>
<dbReference type="eggNOG" id="COG0582">
    <property type="taxonomic scope" value="Bacteria"/>
</dbReference>
<dbReference type="PANTHER" id="PTHR30349">
    <property type="entry name" value="PHAGE INTEGRASE-RELATED"/>
    <property type="match status" value="1"/>
</dbReference>
<evidence type="ECO:0000256" key="3">
    <source>
        <dbReference type="ARBA" id="ARBA00023172"/>
    </source>
</evidence>
<dbReference type="InterPro" id="IPR010998">
    <property type="entry name" value="Integrase_recombinase_N"/>
</dbReference>
<dbReference type="Proteomes" id="UP000002799">
    <property type="component" value="Chromosome"/>
</dbReference>
<dbReference type="Gene3D" id="1.10.150.130">
    <property type="match status" value="1"/>
</dbReference>
<keyword evidence="3" id="KW-0233">DNA recombination</keyword>
<dbReference type="Pfam" id="PF00589">
    <property type="entry name" value="Phage_integrase"/>
    <property type="match status" value="1"/>
</dbReference>
<dbReference type="AlphaFoldDB" id="A0A140PQ37"/>
<dbReference type="PROSITE" id="PS51898">
    <property type="entry name" value="TYR_RECOMBINASE"/>
    <property type="match status" value="1"/>
</dbReference>
<evidence type="ECO:0000259" key="5">
    <source>
        <dbReference type="PROSITE" id="PS51898"/>
    </source>
</evidence>
<organism evidence="7">
    <name type="scientific">Fusobacterium animalis 7_1</name>
    <dbReference type="NCBI Taxonomy" id="457405"/>
    <lineage>
        <taxon>Bacteria</taxon>
        <taxon>Fusobacteriati</taxon>
        <taxon>Fusobacteriota</taxon>
        <taxon>Fusobacteriia</taxon>
        <taxon>Fusobacteriales</taxon>
        <taxon>Fusobacteriaceae</taxon>
        <taxon>Fusobacterium</taxon>
    </lineage>
</organism>
<evidence type="ECO:0000256" key="4">
    <source>
        <dbReference type="PROSITE-ProRule" id="PRU01248"/>
    </source>
</evidence>
<dbReference type="InterPro" id="IPR002104">
    <property type="entry name" value="Integrase_catalytic"/>
</dbReference>
<dbReference type="GO" id="GO:0003677">
    <property type="term" value="F:DNA binding"/>
    <property type="evidence" value="ECO:0007669"/>
    <property type="project" value="UniProtKB-UniRule"/>
</dbReference>
<dbReference type="SUPFAM" id="SSF56349">
    <property type="entry name" value="DNA breaking-rejoining enzymes"/>
    <property type="match status" value="1"/>
</dbReference>
<reference evidence="7 8" key="1">
    <citation type="submission" date="2013-11" db="EMBL/GenBank/DDBJ databases">
        <title>The Genome Sequence of Fusobacterium sp. 7_1.</title>
        <authorList>
            <consortium name="The Broad Institute Genome Sequencing Platform"/>
            <person name="Earl A."/>
            <person name="Ward D."/>
            <person name="Feldgarden M."/>
            <person name="Gevers D."/>
            <person name="Strauss J."/>
            <person name="Ambrose C.E."/>
            <person name="Allen-Vercoe E."/>
            <person name="Walker B."/>
            <person name="Young S.K."/>
            <person name="Zeng Q."/>
            <person name="Gargeya S."/>
            <person name="Fitzgerald M."/>
            <person name="Haas B."/>
            <person name="Abouelleil A."/>
            <person name="Alvarado L."/>
            <person name="Arachchi H.M."/>
            <person name="Berlin A.M."/>
            <person name="Chapman S.B."/>
            <person name="Goldberg J."/>
            <person name="Griggs A."/>
            <person name="Gujja S."/>
            <person name="Hansen M."/>
            <person name="Howarth C."/>
            <person name="Imamovic A."/>
            <person name="Larimer J."/>
            <person name="McCowen C."/>
            <person name="Montmayeur A."/>
            <person name="Murphy C."/>
            <person name="Neiman D."/>
            <person name="Pearson M."/>
            <person name="Priest M."/>
            <person name="Roberts A."/>
            <person name="Saif S."/>
            <person name="Shea T."/>
            <person name="Sisk P."/>
            <person name="Sykes S."/>
            <person name="Wortman J."/>
            <person name="Nusbaum C."/>
            <person name="Birren B."/>
        </authorList>
    </citation>
    <scope>NUCLEOTIDE SEQUENCE [LARGE SCALE GENOMIC DNA]</scope>
    <source>
        <strain evidence="7 8">7_1</strain>
    </source>
</reference>
<dbReference type="GO" id="GO:0015074">
    <property type="term" value="P:DNA integration"/>
    <property type="evidence" value="ECO:0007669"/>
    <property type="project" value="InterPro"/>
</dbReference>
<feature type="domain" description="Core-binding (CB)" evidence="6">
    <location>
        <begin position="1"/>
        <end position="81"/>
    </location>
</feature>
<evidence type="ECO:0000313" key="8">
    <source>
        <dbReference type="Proteomes" id="UP000002799"/>
    </source>
</evidence>
<dbReference type="InterPro" id="IPR011010">
    <property type="entry name" value="DNA_brk_join_enz"/>
</dbReference>
<keyword evidence="2 4" id="KW-0238">DNA-binding</keyword>
<evidence type="ECO:0000313" key="7">
    <source>
        <dbReference type="EMBL" id="EEO42241.2"/>
    </source>
</evidence>
<evidence type="ECO:0008006" key="9">
    <source>
        <dbReference type="Google" id="ProtNLM"/>
    </source>
</evidence>
<evidence type="ECO:0000259" key="6">
    <source>
        <dbReference type="PROSITE" id="PS51900"/>
    </source>
</evidence>
<accession>A0A140PQ37</accession>
<dbReference type="RefSeq" id="WP_016361264.1">
    <property type="nucleotide sequence ID" value="NZ_AKBT01000001.1"/>
</dbReference>
<feature type="domain" description="Tyr recombinase" evidence="5">
    <location>
        <begin position="103"/>
        <end position="298"/>
    </location>
</feature>
<proteinExistence type="inferred from homology"/>
<dbReference type="KEGG" id="fne:FSDG_00800"/>
<gene>
    <name evidence="7" type="ORF">FSDG_00800</name>
</gene>
<dbReference type="GO" id="GO:0006310">
    <property type="term" value="P:DNA recombination"/>
    <property type="evidence" value="ECO:0007669"/>
    <property type="project" value="UniProtKB-KW"/>
</dbReference>